<evidence type="ECO:0000256" key="9">
    <source>
        <dbReference type="ARBA" id="ARBA00023136"/>
    </source>
</evidence>
<keyword evidence="3" id="KW-1003">Cell membrane</keyword>
<dbReference type="InterPro" id="IPR050131">
    <property type="entry name" value="Peptidase_S8_subtilisin-like"/>
</dbReference>
<comment type="subcellular location">
    <subcellularLocation>
        <location evidence="1">Cell membrane</location>
        <topology evidence="1">Single-pass membrane protein</topology>
    </subcellularLocation>
</comment>
<keyword evidence="9" id="KW-0472">Membrane</keyword>
<keyword evidence="12" id="KW-0732">Signal</keyword>
<evidence type="ECO:0000259" key="13">
    <source>
        <dbReference type="Pfam" id="PF00082"/>
    </source>
</evidence>
<dbReference type="Gene3D" id="3.40.50.200">
    <property type="entry name" value="Peptidase S8/S53 domain"/>
    <property type="match status" value="1"/>
</dbReference>
<reference evidence="14" key="1">
    <citation type="submission" date="2023-02" db="EMBL/GenBank/DDBJ databases">
        <title>Kitasatospora phosalacinea NBRC 14627.</title>
        <authorList>
            <person name="Ichikawa N."/>
            <person name="Sato H."/>
            <person name="Tonouchi N."/>
        </authorList>
    </citation>
    <scope>NUCLEOTIDE SEQUENCE</scope>
    <source>
        <strain evidence="14">NBRC 14627</strain>
    </source>
</reference>
<dbReference type="PANTHER" id="PTHR43806:SF11">
    <property type="entry name" value="CEREVISIN-RELATED"/>
    <property type="match status" value="1"/>
</dbReference>
<evidence type="ECO:0000313" key="14">
    <source>
        <dbReference type="EMBL" id="GLW75125.1"/>
    </source>
</evidence>
<proteinExistence type="inferred from homology"/>
<dbReference type="InterPro" id="IPR000209">
    <property type="entry name" value="Peptidase_S8/S53_dom"/>
</dbReference>
<feature type="region of interest" description="Disordered" evidence="11">
    <location>
        <begin position="371"/>
        <end position="408"/>
    </location>
</feature>
<accession>A0A9W6V7E1</accession>
<dbReference type="InterPro" id="IPR036852">
    <property type="entry name" value="Peptidase_S8/S53_dom_sf"/>
</dbReference>
<dbReference type="PRINTS" id="PR00723">
    <property type="entry name" value="SUBTILISIN"/>
</dbReference>
<dbReference type="InterPro" id="IPR023827">
    <property type="entry name" value="Peptidase_S8_Asp-AS"/>
</dbReference>
<keyword evidence="4 10" id="KW-0645">Protease</keyword>
<comment type="caution">
    <text evidence="14">The sequence shown here is derived from an EMBL/GenBank/DDBJ whole genome shotgun (WGS) entry which is preliminary data.</text>
</comment>
<evidence type="ECO:0000256" key="12">
    <source>
        <dbReference type="SAM" id="SignalP"/>
    </source>
</evidence>
<dbReference type="PANTHER" id="PTHR43806">
    <property type="entry name" value="PEPTIDASE S8"/>
    <property type="match status" value="1"/>
</dbReference>
<keyword evidence="7 10" id="KW-0720">Serine protease</keyword>
<evidence type="ECO:0000256" key="1">
    <source>
        <dbReference type="ARBA" id="ARBA00004162"/>
    </source>
</evidence>
<dbReference type="AlphaFoldDB" id="A0A9W6V7E1"/>
<evidence type="ECO:0000256" key="2">
    <source>
        <dbReference type="ARBA" id="ARBA00011073"/>
    </source>
</evidence>
<gene>
    <name evidence="14" type="ORF">Kpho02_74220</name>
</gene>
<keyword evidence="5" id="KW-0812">Transmembrane</keyword>
<dbReference type="GO" id="GO:0005886">
    <property type="term" value="C:plasma membrane"/>
    <property type="evidence" value="ECO:0007669"/>
    <property type="project" value="UniProtKB-SubCell"/>
</dbReference>
<evidence type="ECO:0000256" key="6">
    <source>
        <dbReference type="ARBA" id="ARBA00022801"/>
    </source>
</evidence>
<name>A0A9W6V7E1_9ACTN</name>
<dbReference type="Pfam" id="PF00082">
    <property type="entry name" value="Peptidase_S8"/>
    <property type="match status" value="1"/>
</dbReference>
<dbReference type="PROSITE" id="PS00137">
    <property type="entry name" value="SUBTILASE_HIS"/>
    <property type="match status" value="1"/>
</dbReference>
<feature type="compositionally biased region" description="Basic residues" evidence="11">
    <location>
        <begin position="399"/>
        <end position="408"/>
    </location>
</feature>
<keyword evidence="8" id="KW-1133">Transmembrane helix</keyword>
<keyword evidence="6 10" id="KW-0378">Hydrolase</keyword>
<dbReference type="GO" id="GO:0004252">
    <property type="term" value="F:serine-type endopeptidase activity"/>
    <property type="evidence" value="ECO:0007669"/>
    <property type="project" value="UniProtKB-UniRule"/>
</dbReference>
<dbReference type="GO" id="GO:0006508">
    <property type="term" value="P:proteolysis"/>
    <property type="evidence" value="ECO:0007669"/>
    <property type="project" value="UniProtKB-KW"/>
</dbReference>
<dbReference type="Proteomes" id="UP001165041">
    <property type="component" value="Unassembled WGS sequence"/>
</dbReference>
<dbReference type="InterPro" id="IPR022398">
    <property type="entry name" value="Peptidase_S8_His-AS"/>
</dbReference>
<dbReference type="EMBL" id="BSSA01000046">
    <property type="protein sequence ID" value="GLW75125.1"/>
    <property type="molecule type" value="Genomic_DNA"/>
</dbReference>
<feature type="compositionally biased region" description="Low complexity" evidence="11">
    <location>
        <begin position="371"/>
        <end position="398"/>
    </location>
</feature>
<dbReference type="PROSITE" id="PS00136">
    <property type="entry name" value="SUBTILASE_ASP"/>
    <property type="match status" value="1"/>
</dbReference>
<feature type="chain" id="PRO_5040890519" description="Peptidase S8/S53 domain-containing protein" evidence="12">
    <location>
        <begin position="24"/>
        <end position="408"/>
    </location>
</feature>
<evidence type="ECO:0000256" key="4">
    <source>
        <dbReference type="ARBA" id="ARBA00022670"/>
    </source>
</evidence>
<organism evidence="14 15">
    <name type="scientific">Kitasatospora phosalacinea</name>
    <dbReference type="NCBI Taxonomy" id="2065"/>
    <lineage>
        <taxon>Bacteria</taxon>
        <taxon>Bacillati</taxon>
        <taxon>Actinomycetota</taxon>
        <taxon>Actinomycetes</taxon>
        <taxon>Kitasatosporales</taxon>
        <taxon>Streptomycetaceae</taxon>
        <taxon>Kitasatospora</taxon>
    </lineage>
</organism>
<dbReference type="InterPro" id="IPR015500">
    <property type="entry name" value="Peptidase_S8_subtilisin-rel"/>
</dbReference>
<feature type="signal peptide" evidence="12">
    <location>
        <begin position="1"/>
        <end position="23"/>
    </location>
</feature>
<dbReference type="RefSeq" id="WP_285740676.1">
    <property type="nucleotide sequence ID" value="NZ_BSSA01000046.1"/>
</dbReference>
<feature type="active site" description="Charge relay system" evidence="10">
    <location>
        <position position="64"/>
    </location>
</feature>
<evidence type="ECO:0000256" key="3">
    <source>
        <dbReference type="ARBA" id="ARBA00022475"/>
    </source>
</evidence>
<protein>
    <recommendedName>
        <fullName evidence="13">Peptidase S8/S53 domain-containing protein</fullName>
    </recommendedName>
</protein>
<feature type="active site" description="Charge relay system" evidence="10">
    <location>
        <position position="101"/>
    </location>
</feature>
<evidence type="ECO:0000256" key="8">
    <source>
        <dbReference type="ARBA" id="ARBA00022989"/>
    </source>
</evidence>
<evidence type="ECO:0000256" key="10">
    <source>
        <dbReference type="PROSITE-ProRule" id="PRU01240"/>
    </source>
</evidence>
<dbReference type="SUPFAM" id="SSF52743">
    <property type="entry name" value="Subtilisin-like"/>
    <property type="match status" value="1"/>
</dbReference>
<dbReference type="InterPro" id="IPR023834">
    <property type="entry name" value="T7SS_pept_S8A_mycosin"/>
</dbReference>
<dbReference type="PROSITE" id="PS51892">
    <property type="entry name" value="SUBTILASE"/>
    <property type="match status" value="1"/>
</dbReference>
<evidence type="ECO:0000256" key="5">
    <source>
        <dbReference type="ARBA" id="ARBA00022692"/>
    </source>
</evidence>
<feature type="domain" description="Peptidase S8/S53" evidence="13">
    <location>
        <begin position="55"/>
        <end position="305"/>
    </location>
</feature>
<dbReference type="NCBIfam" id="TIGR03921">
    <property type="entry name" value="T7SS_mycosin"/>
    <property type="match status" value="1"/>
</dbReference>
<feature type="active site" description="Charge relay system" evidence="10">
    <location>
        <position position="258"/>
    </location>
</feature>
<sequence length="408" mass="41098">MPHRVLSRAGGAAALAVLLAVTAAPTAAGAPVRPHEWPLDQAHFRAEQVWSFSRGDGVTVAVVDSGVDAGHPDLAGRLLTGTDEVGDPTDGGQLDASADSHGTAVAGIIAGTGAAENGQGMTGLAPGARILPVRVAADAAAEPAALARGIVWAADHGASVVNVSLGTQLPNPVLRKAVEYAQGKDIVIVAAAGNDGDGGNPEIYPASFPGVVSVSGSDEGGAFWRKSESGPHVAVAAPATGIYSTNNRGQYLVADGTSYAAAYVSATVALVRAEHPNYTAGQAIRRLIDSTRDHRDRPDARTGYGLLDPLAAVDSVIAAPATDNPLLHRPAPEAAAAGGPSTAVTVGSATTSTALAAAALVWWRRRAGWTRAAPGRPEPAATTAAARPGRPAPAARAVRAARPKSRAR</sequence>
<evidence type="ECO:0000256" key="11">
    <source>
        <dbReference type="SAM" id="MobiDB-lite"/>
    </source>
</evidence>
<comment type="similarity">
    <text evidence="2 10">Belongs to the peptidase S8 family.</text>
</comment>
<evidence type="ECO:0000256" key="7">
    <source>
        <dbReference type="ARBA" id="ARBA00022825"/>
    </source>
</evidence>
<evidence type="ECO:0000313" key="15">
    <source>
        <dbReference type="Proteomes" id="UP001165041"/>
    </source>
</evidence>